<reference evidence="1" key="1">
    <citation type="submission" date="2019-02" db="EMBL/GenBank/DDBJ databases">
        <authorList>
            <person name="Gruber-Vodicka R. H."/>
            <person name="Seah K. B. B."/>
        </authorList>
    </citation>
    <scope>NUCLEOTIDE SEQUENCE</scope>
    <source>
        <strain evidence="1">BECK_BZ131</strain>
    </source>
</reference>
<dbReference type="EMBL" id="CAADFE010000001">
    <property type="protein sequence ID" value="VFJ61112.1"/>
    <property type="molecule type" value="Genomic_DNA"/>
</dbReference>
<organism evidence="1">
    <name type="scientific">Candidatus Kentrum sp. FW</name>
    <dbReference type="NCBI Taxonomy" id="2126338"/>
    <lineage>
        <taxon>Bacteria</taxon>
        <taxon>Pseudomonadati</taxon>
        <taxon>Pseudomonadota</taxon>
        <taxon>Gammaproteobacteria</taxon>
        <taxon>Candidatus Kentrum</taxon>
    </lineage>
</organism>
<dbReference type="SUPFAM" id="SSF53335">
    <property type="entry name" value="S-adenosyl-L-methionine-dependent methyltransferases"/>
    <property type="match status" value="1"/>
</dbReference>
<evidence type="ECO:0000313" key="1">
    <source>
        <dbReference type="EMBL" id="VFJ61112.1"/>
    </source>
</evidence>
<dbReference type="Gene3D" id="3.40.50.150">
    <property type="entry name" value="Vaccinia Virus protein VP39"/>
    <property type="match status" value="1"/>
</dbReference>
<accession>A0A450T470</accession>
<dbReference type="AlphaFoldDB" id="A0A450T470"/>
<dbReference type="CDD" id="cd02440">
    <property type="entry name" value="AdoMet_MTases"/>
    <property type="match status" value="1"/>
</dbReference>
<protein>
    <recommendedName>
        <fullName evidence="2">Methyltransferase domain-containing protein</fullName>
    </recommendedName>
</protein>
<sequence length="331" mass="37869">MNKALKILSQAVDQFPRNGIATGEQMKVFHAVTRSIHDLSAAILNCEETGIERTDILKQIESVRRVWADSPFFKRIQEWPTGYQGDFETIEYLYHARNPNSSETSPQTFDASESFSNTYSVANIIEKWILSSFAAQQHRNKVQWQADTISEIISRNPTRSNILSLAAGGNLDIELAMKRWVDKTSLVINDIDEKAIAFSRKRLSAIVGNCHFLPGNVLRIFRKAQSFGPFDLVLAGGLFDYLKDEHAVFVLRNVYTKLMKRKGTFCFTNIAKNNPYRPLIEYVGNWFLLERDETDILELTRQTGIKDSEVIIERNKTELSLLVRITNLQTQ</sequence>
<proteinExistence type="predicted"/>
<name>A0A450T470_9GAMM</name>
<gene>
    <name evidence="1" type="ORF">BECKFW1821C_GA0114237_10018</name>
</gene>
<evidence type="ECO:0008006" key="2">
    <source>
        <dbReference type="Google" id="ProtNLM"/>
    </source>
</evidence>
<dbReference type="InterPro" id="IPR029063">
    <property type="entry name" value="SAM-dependent_MTases_sf"/>
</dbReference>